<evidence type="ECO:0000313" key="1">
    <source>
        <dbReference type="EMBL" id="ALG04384.1"/>
    </source>
</evidence>
<feature type="non-terminal residue" evidence="1">
    <location>
        <position position="157"/>
    </location>
</feature>
<name>A0A0N9HEV5_9BASI</name>
<keyword evidence="1" id="KW-0238">DNA-binding</keyword>
<proteinExistence type="predicted"/>
<dbReference type="GO" id="GO:0003677">
    <property type="term" value="F:DNA binding"/>
    <property type="evidence" value="ECO:0007669"/>
    <property type="project" value="UniProtKB-KW"/>
</dbReference>
<keyword evidence="1" id="KW-0371">Homeobox</keyword>
<reference evidence="1" key="1">
    <citation type="submission" date="2015-04" db="EMBL/GenBank/DDBJ databases">
        <title>Genomic Architecture Underlying Sex-Determination in the yeast Leucosporidium scottii: New Insights into the Evolution of Mating Systems in basidiomycetes.</title>
        <authorList>
            <person name="Maia T.M."/>
            <person name="Lopes S."/>
            <person name="Almeida J.M.G.C.F."/>
            <person name="Rosa L.H."/>
            <person name="Sampaio J.P."/>
            <person name="Goncalves P."/>
            <person name="Coelho M.A."/>
        </authorList>
    </citation>
    <scope>NUCLEOTIDE SEQUENCE</scope>
    <source>
        <strain evidence="1">UFMG-ANT 61</strain>
    </source>
</reference>
<dbReference type="EMBL" id="KR229946">
    <property type="protein sequence ID" value="ALG04384.1"/>
    <property type="molecule type" value="Genomic_DNA"/>
</dbReference>
<gene>
    <name evidence="1" type="primary">HD2</name>
</gene>
<protein>
    <submittedName>
        <fullName evidence="1">Homeodomain transcription factor HD2</fullName>
    </submittedName>
</protein>
<accession>A0A0N9HEV5</accession>
<sequence length="157" mass="17155">MLSPEARIAAASQQVLVRLGSFTPSPSHPPRSPVPLSLAYMDIRPQLSRFSCTDATVTVIVGLFERAQWELQRSAQSIFKRTMLDVAVSSDGDDGVIDYDIMLRRRYISEYERAASELQRRLLDTVQTAAQVAAAVAVGDGGRGNFSAEVVAVLERA</sequence>
<organism evidence="1">
    <name type="scientific">Leucosporidium yakuticum</name>
    <dbReference type="NCBI Taxonomy" id="231218"/>
    <lineage>
        <taxon>Eukaryota</taxon>
        <taxon>Fungi</taxon>
        <taxon>Dikarya</taxon>
        <taxon>Basidiomycota</taxon>
        <taxon>Pucciniomycotina</taxon>
        <taxon>Microbotryomycetes</taxon>
        <taxon>Leucosporidiales</taxon>
        <taxon>Leucosporidium</taxon>
    </lineage>
</organism>
<dbReference type="AlphaFoldDB" id="A0A0N9HEV5"/>